<evidence type="ECO:0000313" key="3">
    <source>
        <dbReference type="EMBL" id="WXA96964.1"/>
    </source>
</evidence>
<evidence type="ECO:0000313" key="4">
    <source>
        <dbReference type="Proteomes" id="UP001379533"/>
    </source>
</evidence>
<evidence type="ECO:0000256" key="1">
    <source>
        <dbReference type="ARBA" id="ARBA00022801"/>
    </source>
</evidence>
<organism evidence="3 4">
    <name type="scientific">Pendulispora brunnea</name>
    <dbReference type="NCBI Taxonomy" id="2905690"/>
    <lineage>
        <taxon>Bacteria</taxon>
        <taxon>Pseudomonadati</taxon>
        <taxon>Myxococcota</taxon>
        <taxon>Myxococcia</taxon>
        <taxon>Myxococcales</taxon>
        <taxon>Sorangiineae</taxon>
        <taxon>Pendulisporaceae</taxon>
        <taxon>Pendulispora</taxon>
    </lineage>
</organism>
<dbReference type="PANTHER" id="PTHR43329">
    <property type="entry name" value="EPOXIDE HYDROLASE"/>
    <property type="match status" value="1"/>
</dbReference>
<dbReference type="SUPFAM" id="SSF53474">
    <property type="entry name" value="alpha/beta-Hydrolases"/>
    <property type="match status" value="1"/>
</dbReference>
<dbReference type="GO" id="GO:0016787">
    <property type="term" value="F:hydrolase activity"/>
    <property type="evidence" value="ECO:0007669"/>
    <property type="project" value="UniProtKB-KW"/>
</dbReference>
<dbReference type="PRINTS" id="PR00412">
    <property type="entry name" value="EPOXHYDRLASE"/>
</dbReference>
<dbReference type="Gene3D" id="3.40.50.1820">
    <property type="entry name" value="alpha/beta hydrolase"/>
    <property type="match status" value="1"/>
</dbReference>
<keyword evidence="4" id="KW-1185">Reference proteome</keyword>
<dbReference type="EMBL" id="CP089982">
    <property type="protein sequence ID" value="WXA96964.1"/>
    <property type="molecule type" value="Genomic_DNA"/>
</dbReference>
<reference evidence="3 4" key="1">
    <citation type="submission" date="2021-12" db="EMBL/GenBank/DDBJ databases">
        <title>Discovery of the Pendulisporaceae a myxobacterial family with distinct sporulation behavior and unique specialized metabolism.</title>
        <authorList>
            <person name="Garcia R."/>
            <person name="Popoff A."/>
            <person name="Bader C.D."/>
            <person name="Loehr J."/>
            <person name="Walesch S."/>
            <person name="Walt C."/>
            <person name="Boldt J."/>
            <person name="Bunk B."/>
            <person name="Haeckl F.J.F.P.J."/>
            <person name="Gunesch A.P."/>
            <person name="Birkelbach J."/>
            <person name="Nuebel U."/>
            <person name="Pietschmann T."/>
            <person name="Bach T."/>
            <person name="Mueller R."/>
        </authorList>
    </citation>
    <scope>NUCLEOTIDE SEQUENCE [LARGE SCALE GENOMIC DNA]</scope>
    <source>
        <strain evidence="3 4">MSr12523</strain>
    </source>
</reference>
<dbReference type="InterPro" id="IPR000639">
    <property type="entry name" value="Epox_hydrolase-like"/>
</dbReference>
<evidence type="ECO:0000259" key="2">
    <source>
        <dbReference type="Pfam" id="PF00561"/>
    </source>
</evidence>
<sequence>MKSGADFEGRRMALGSGITLSVTSKGEGPPVVLLHGFPQNSYTWRKHLPSLADAGFRAIAPDMRGYGLSDKPKAVADYKTERLVADVRELVHSLGYEKVHLVGHDWGGVVAFHVAAAHPEMIDRLVILNGPHPDVFMKSLFRSQKQRTRSWYVFLFQLPFLPERMLARKGILERMLRFYGPGVFSKEDLATYTSAVRKPGAARSMVNYYRAAARGYREIPVITRPTLVLWGEKDRALHPCLLDGLEKHVTNLTIKRFPDATHWLNEEKPGEVNGEMVRFLRAVGGDG</sequence>
<keyword evidence="1 3" id="KW-0378">Hydrolase</keyword>
<dbReference type="Proteomes" id="UP001379533">
    <property type="component" value="Chromosome"/>
</dbReference>
<dbReference type="InterPro" id="IPR000073">
    <property type="entry name" value="AB_hydrolase_1"/>
</dbReference>
<dbReference type="InterPro" id="IPR029058">
    <property type="entry name" value="AB_hydrolase_fold"/>
</dbReference>
<dbReference type="PRINTS" id="PR00111">
    <property type="entry name" value="ABHYDROLASE"/>
</dbReference>
<proteinExistence type="predicted"/>
<protein>
    <submittedName>
        <fullName evidence="3">Alpha/beta hydrolase</fullName>
    </submittedName>
</protein>
<gene>
    <name evidence="3" type="ORF">LZC95_08955</name>
</gene>
<name>A0ABZ2KFX5_9BACT</name>
<dbReference type="Pfam" id="PF00561">
    <property type="entry name" value="Abhydrolase_1"/>
    <property type="match status" value="1"/>
</dbReference>
<dbReference type="RefSeq" id="WP_394847581.1">
    <property type="nucleotide sequence ID" value="NZ_CP089982.1"/>
</dbReference>
<accession>A0ABZ2KFX5</accession>
<feature type="domain" description="AB hydrolase-1" evidence="2">
    <location>
        <begin position="29"/>
        <end position="269"/>
    </location>
</feature>